<name>A0AA49JJ82_9BACT</name>
<evidence type="ECO:0000259" key="10">
    <source>
        <dbReference type="PROSITE" id="PS51068"/>
    </source>
</evidence>
<dbReference type="InterPro" id="IPR010979">
    <property type="entry name" value="Ribosomal_uS13-like_H2TH"/>
</dbReference>
<dbReference type="EMBL" id="CP120682">
    <property type="protein sequence ID" value="WKN38952.1"/>
    <property type="molecule type" value="Genomic_DNA"/>
</dbReference>
<dbReference type="SUPFAM" id="SSF81624">
    <property type="entry name" value="N-terminal domain of MutM-like DNA repair proteins"/>
    <property type="match status" value="1"/>
</dbReference>
<dbReference type="InterPro" id="IPR035937">
    <property type="entry name" value="FPG_N"/>
</dbReference>
<dbReference type="GO" id="GO:0008534">
    <property type="term" value="F:oxidized purine nucleobase lesion DNA N-glycosylase activity"/>
    <property type="evidence" value="ECO:0007669"/>
    <property type="project" value="UniProtKB-EC"/>
</dbReference>
<comment type="similarity">
    <text evidence="2">Belongs to the FPG family.</text>
</comment>
<comment type="catalytic activity">
    <reaction evidence="1">
        <text>Hydrolysis of DNA containing ring-opened 7-methylguanine residues, releasing 2,6-diamino-4-hydroxy-5-(N-methyl)formamidopyrimidine.</text>
        <dbReference type="EC" id="3.2.2.23"/>
    </reaction>
</comment>
<organism evidence="11">
    <name type="scientific">Roseihalotalea indica</name>
    <dbReference type="NCBI Taxonomy" id="2867963"/>
    <lineage>
        <taxon>Bacteria</taxon>
        <taxon>Pseudomonadati</taxon>
        <taxon>Bacteroidota</taxon>
        <taxon>Cytophagia</taxon>
        <taxon>Cytophagales</taxon>
        <taxon>Catalimonadaceae</taxon>
        <taxon>Roseihalotalea</taxon>
    </lineage>
</organism>
<evidence type="ECO:0000313" key="11">
    <source>
        <dbReference type="EMBL" id="WKN38952.1"/>
    </source>
</evidence>
<protein>
    <submittedName>
        <fullName evidence="11">DNA-formamidopyrimidine glycosylase family protein</fullName>
    </submittedName>
</protein>
<dbReference type="PANTHER" id="PTHR22993:SF9">
    <property type="entry name" value="FORMAMIDOPYRIMIDINE-DNA GLYCOSYLASE"/>
    <property type="match status" value="1"/>
</dbReference>
<evidence type="ECO:0000256" key="7">
    <source>
        <dbReference type="ARBA" id="ARBA00023239"/>
    </source>
</evidence>
<evidence type="ECO:0000256" key="6">
    <source>
        <dbReference type="ARBA" id="ARBA00023204"/>
    </source>
</evidence>
<dbReference type="Gene3D" id="1.10.8.50">
    <property type="match status" value="1"/>
</dbReference>
<evidence type="ECO:0000256" key="9">
    <source>
        <dbReference type="ARBA" id="ARBA00023295"/>
    </source>
</evidence>
<dbReference type="SMART" id="SM00898">
    <property type="entry name" value="Fapy_DNA_glyco"/>
    <property type="match status" value="1"/>
</dbReference>
<evidence type="ECO:0000256" key="3">
    <source>
        <dbReference type="ARBA" id="ARBA00022763"/>
    </source>
</evidence>
<dbReference type="GO" id="GO:0008270">
    <property type="term" value="F:zinc ion binding"/>
    <property type="evidence" value="ECO:0007669"/>
    <property type="project" value="InterPro"/>
</dbReference>
<gene>
    <name evidence="11" type="ORF">K4G66_09585</name>
</gene>
<dbReference type="InterPro" id="IPR012319">
    <property type="entry name" value="FPG_cat"/>
</dbReference>
<feature type="domain" description="Formamidopyrimidine-DNA glycosylase catalytic" evidence="10">
    <location>
        <begin position="2"/>
        <end position="114"/>
    </location>
</feature>
<dbReference type="PROSITE" id="PS51068">
    <property type="entry name" value="FPG_CAT"/>
    <property type="match status" value="1"/>
</dbReference>
<dbReference type="InterPro" id="IPR015886">
    <property type="entry name" value="H2TH_FPG"/>
</dbReference>
<evidence type="ECO:0000256" key="1">
    <source>
        <dbReference type="ARBA" id="ARBA00001668"/>
    </source>
</evidence>
<reference evidence="11" key="2">
    <citation type="journal article" date="2024" name="Antonie Van Leeuwenhoek">
        <title>Roseihalotalea indica gen. nov., sp. nov., a halophilic Bacteroidetes from mesopelagic Southwest Indian Ocean with higher carbohydrate metabolic potential.</title>
        <authorList>
            <person name="Chen B."/>
            <person name="Zhang M."/>
            <person name="Lin D."/>
            <person name="Ye J."/>
            <person name="Tang K."/>
        </authorList>
    </citation>
    <scope>NUCLEOTIDE SEQUENCE</scope>
    <source>
        <strain evidence="11">TK19036</strain>
    </source>
</reference>
<dbReference type="GO" id="GO:0006284">
    <property type="term" value="P:base-excision repair"/>
    <property type="evidence" value="ECO:0007669"/>
    <property type="project" value="InterPro"/>
</dbReference>
<evidence type="ECO:0000256" key="4">
    <source>
        <dbReference type="ARBA" id="ARBA00022801"/>
    </source>
</evidence>
<reference evidence="11" key="1">
    <citation type="journal article" date="2023" name="Comput. Struct. Biotechnol. J.">
        <title>Discovery of a novel marine Bacteroidetes with a rich repertoire of carbohydrate-active enzymes.</title>
        <authorList>
            <person name="Chen B."/>
            <person name="Liu G."/>
            <person name="Chen Q."/>
            <person name="Wang H."/>
            <person name="Liu L."/>
            <person name="Tang K."/>
        </authorList>
    </citation>
    <scope>NUCLEOTIDE SEQUENCE</scope>
    <source>
        <strain evidence="11">TK19036</strain>
    </source>
</reference>
<sequence>MPELPEVATFQKYFDLAAIGRRVMALEVLEPRVLTVSPEQLQQTVVGQRWESSQRIGKHLLVELSEGGWMSIHFGMTGSLRSFKDREDMPRFIKVLFTLDDGFYLGFRCPRLLGRIGLVDSIGKYQQVKRLGPDALAVSWENFQAQFARRKGLVKPLLMNQTVVAGLGNWIVDEVLYQAGIHPEKRADQLSEAEVRAIYDKMQYILETAVRLESRYEDFPDDFLVTYRWSKNQHRQDEINLKRFKVGGRSTYIDAERQQL</sequence>
<proteinExistence type="inferred from homology"/>
<evidence type="ECO:0000256" key="2">
    <source>
        <dbReference type="ARBA" id="ARBA00009409"/>
    </source>
</evidence>
<dbReference type="Pfam" id="PF01149">
    <property type="entry name" value="Fapy_DNA_glyco"/>
    <property type="match status" value="1"/>
</dbReference>
<keyword evidence="9" id="KW-0326">Glycosidase</keyword>
<keyword evidence="3" id="KW-0227">DNA damage</keyword>
<dbReference type="Pfam" id="PF06831">
    <property type="entry name" value="H2TH"/>
    <property type="match status" value="1"/>
</dbReference>
<accession>A0AA49JJ82</accession>
<dbReference type="SUPFAM" id="SSF46946">
    <property type="entry name" value="S13-like H2TH domain"/>
    <property type="match status" value="1"/>
</dbReference>
<evidence type="ECO:0000256" key="8">
    <source>
        <dbReference type="ARBA" id="ARBA00023268"/>
    </source>
</evidence>
<keyword evidence="8" id="KW-0511">Multifunctional enzyme</keyword>
<dbReference type="AlphaFoldDB" id="A0AA49JJ82"/>
<keyword evidence="5" id="KW-0238">DNA-binding</keyword>
<keyword evidence="4" id="KW-0378">Hydrolase</keyword>
<dbReference type="PANTHER" id="PTHR22993">
    <property type="entry name" value="FORMAMIDOPYRIMIDINE-DNA GLYCOSYLASE"/>
    <property type="match status" value="1"/>
</dbReference>
<dbReference type="GO" id="GO:0003684">
    <property type="term" value="F:damaged DNA binding"/>
    <property type="evidence" value="ECO:0007669"/>
    <property type="project" value="InterPro"/>
</dbReference>
<keyword evidence="6" id="KW-0234">DNA repair</keyword>
<evidence type="ECO:0000256" key="5">
    <source>
        <dbReference type="ARBA" id="ARBA00023125"/>
    </source>
</evidence>
<dbReference type="SMART" id="SM01232">
    <property type="entry name" value="H2TH"/>
    <property type="match status" value="1"/>
</dbReference>
<dbReference type="GO" id="GO:0003906">
    <property type="term" value="F:DNA-(apurinic or apyrimidinic site) endonuclease activity"/>
    <property type="evidence" value="ECO:0007669"/>
    <property type="project" value="InterPro"/>
</dbReference>
<keyword evidence="7" id="KW-0456">Lyase</keyword>
<dbReference type="Gene3D" id="3.20.190.10">
    <property type="entry name" value="MutM-like, N-terminal"/>
    <property type="match status" value="1"/>
</dbReference>
<dbReference type="GO" id="GO:0016829">
    <property type="term" value="F:lyase activity"/>
    <property type="evidence" value="ECO:0007669"/>
    <property type="project" value="UniProtKB-KW"/>
</dbReference>